<dbReference type="RefSeq" id="WP_154789485.1">
    <property type="nucleotide sequence ID" value="NZ_WMBB01000009.1"/>
</dbReference>
<accession>A0A6I3L1A2</accession>
<name>A0A6I3L1A2_9NOCA</name>
<comment type="caution">
    <text evidence="1">The sequence shown here is derived from an EMBL/GenBank/DDBJ whole genome shotgun (WGS) entry which is preliminary data.</text>
</comment>
<protein>
    <submittedName>
        <fullName evidence="1">Uncharacterized protein</fullName>
    </submittedName>
</protein>
<keyword evidence="2" id="KW-1185">Reference proteome</keyword>
<dbReference type="AlphaFoldDB" id="A0A6I3L1A2"/>
<reference evidence="1 2" key="1">
    <citation type="submission" date="2019-11" db="EMBL/GenBank/DDBJ databases">
        <title>Nocardia sp. nov. CT2-14 isolated from soil.</title>
        <authorList>
            <person name="Kanchanasin P."/>
            <person name="Tanasupawat S."/>
            <person name="Yuki M."/>
            <person name="Kudo T."/>
        </authorList>
    </citation>
    <scope>NUCLEOTIDE SEQUENCE [LARGE SCALE GENOMIC DNA]</scope>
    <source>
        <strain evidence="1 2">CT2-14</strain>
    </source>
</reference>
<evidence type="ECO:0000313" key="1">
    <source>
        <dbReference type="EMBL" id="MTE15038.1"/>
    </source>
</evidence>
<dbReference type="EMBL" id="WMBB01000009">
    <property type="protein sequence ID" value="MTE15038.1"/>
    <property type="molecule type" value="Genomic_DNA"/>
</dbReference>
<organism evidence="1 2">
    <name type="scientific">Nocardia aurantiaca</name>
    <dbReference type="NCBI Taxonomy" id="2675850"/>
    <lineage>
        <taxon>Bacteria</taxon>
        <taxon>Bacillati</taxon>
        <taxon>Actinomycetota</taxon>
        <taxon>Actinomycetes</taxon>
        <taxon>Mycobacteriales</taxon>
        <taxon>Nocardiaceae</taxon>
        <taxon>Nocardia</taxon>
    </lineage>
</organism>
<gene>
    <name evidence="1" type="ORF">GLP40_19955</name>
</gene>
<dbReference type="Proteomes" id="UP000432464">
    <property type="component" value="Unassembled WGS sequence"/>
</dbReference>
<proteinExistence type="predicted"/>
<sequence length="50" mass="5276">MAFRQGLLTNLRDPKCAVFLIVLVPRFLPAEPSAAGTLEPAAVRAVANVA</sequence>
<evidence type="ECO:0000313" key="2">
    <source>
        <dbReference type="Proteomes" id="UP000432464"/>
    </source>
</evidence>